<comment type="caution">
    <text evidence="1">The sequence shown here is derived from an EMBL/GenBank/DDBJ whole genome shotgun (WGS) entry which is preliminary data.</text>
</comment>
<sequence>KVDEFKVEHAEDDCSPSYDTEANCALITGYAMQLLMNIWLPNQNINALTLRSLIEKEKLNRSNFLDWHRNLRITLKYKEKLHHIDSPLLDSPAENANPEQVVAYQALLAEKDKVVLLMLACMTHEHQKEMKNFNAYDMINELKTCFKLKLAKNRMILKGS</sequence>
<proteinExistence type="predicted"/>
<protein>
    <submittedName>
        <fullName evidence="1">Uncharacterized protein</fullName>
    </submittedName>
</protein>
<keyword evidence="2" id="KW-1185">Reference proteome</keyword>
<reference evidence="1" key="1">
    <citation type="journal article" date="2022" name="Int. J. Mol. Sci.">
        <title>Draft Genome of Tanacetum Coccineum: Genomic Comparison of Closely Related Tanacetum-Family Plants.</title>
        <authorList>
            <person name="Yamashiro T."/>
            <person name="Shiraishi A."/>
            <person name="Nakayama K."/>
            <person name="Satake H."/>
        </authorList>
    </citation>
    <scope>NUCLEOTIDE SEQUENCE</scope>
</reference>
<feature type="non-terminal residue" evidence="1">
    <location>
        <position position="1"/>
    </location>
</feature>
<evidence type="ECO:0000313" key="2">
    <source>
        <dbReference type="Proteomes" id="UP001151760"/>
    </source>
</evidence>
<reference evidence="1" key="2">
    <citation type="submission" date="2022-01" db="EMBL/GenBank/DDBJ databases">
        <authorList>
            <person name="Yamashiro T."/>
            <person name="Shiraishi A."/>
            <person name="Satake H."/>
            <person name="Nakayama K."/>
        </authorList>
    </citation>
    <scope>NUCLEOTIDE SEQUENCE</scope>
</reference>
<accession>A0ABQ5AX48</accession>
<organism evidence="1 2">
    <name type="scientific">Tanacetum coccineum</name>
    <dbReference type="NCBI Taxonomy" id="301880"/>
    <lineage>
        <taxon>Eukaryota</taxon>
        <taxon>Viridiplantae</taxon>
        <taxon>Streptophyta</taxon>
        <taxon>Embryophyta</taxon>
        <taxon>Tracheophyta</taxon>
        <taxon>Spermatophyta</taxon>
        <taxon>Magnoliopsida</taxon>
        <taxon>eudicotyledons</taxon>
        <taxon>Gunneridae</taxon>
        <taxon>Pentapetalae</taxon>
        <taxon>asterids</taxon>
        <taxon>campanulids</taxon>
        <taxon>Asterales</taxon>
        <taxon>Asteraceae</taxon>
        <taxon>Asteroideae</taxon>
        <taxon>Anthemideae</taxon>
        <taxon>Anthemidinae</taxon>
        <taxon>Tanacetum</taxon>
    </lineage>
</organism>
<name>A0ABQ5AX48_9ASTR</name>
<gene>
    <name evidence="1" type="ORF">Tco_0840415</name>
</gene>
<dbReference type="Proteomes" id="UP001151760">
    <property type="component" value="Unassembled WGS sequence"/>
</dbReference>
<evidence type="ECO:0000313" key="1">
    <source>
        <dbReference type="EMBL" id="GJT05953.1"/>
    </source>
</evidence>
<dbReference type="EMBL" id="BQNB010012628">
    <property type="protein sequence ID" value="GJT05953.1"/>
    <property type="molecule type" value="Genomic_DNA"/>
</dbReference>